<dbReference type="InterPro" id="IPR024370">
    <property type="entry name" value="PBP_domain"/>
</dbReference>
<dbReference type="Pfam" id="PF12849">
    <property type="entry name" value="PBP_like_2"/>
    <property type="match status" value="1"/>
</dbReference>
<evidence type="ECO:0000256" key="2">
    <source>
        <dbReference type="ARBA" id="ARBA00022448"/>
    </source>
</evidence>
<dbReference type="Gene3D" id="3.40.190.10">
    <property type="entry name" value="Periplasmic binding protein-like II"/>
    <property type="match status" value="2"/>
</dbReference>
<keyword evidence="2" id="KW-0813">Transport</keyword>
<evidence type="ECO:0000256" key="1">
    <source>
        <dbReference type="ARBA" id="ARBA00008725"/>
    </source>
</evidence>
<feature type="domain" description="PBP" evidence="4">
    <location>
        <begin position="23"/>
        <end position="307"/>
    </location>
</feature>
<dbReference type="AlphaFoldDB" id="A0A6J6EUM8"/>
<organism evidence="5">
    <name type="scientific">freshwater metagenome</name>
    <dbReference type="NCBI Taxonomy" id="449393"/>
    <lineage>
        <taxon>unclassified sequences</taxon>
        <taxon>metagenomes</taxon>
        <taxon>ecological metagenomes</taxon>
    </lineage>
</organism>
<dbReference type="PANTHER" id="PTHR42996:SF1">
    <property type="entry name" value="PHOSPHATE-BINDING PROTEIN PSTS"/>
    <property type="match status" value="1"/>
</dbReference>
<dbReference type="InterPro" id="IPR050962">
    <property type="entry name" value="Phosphate-bind_PstS"/>
</dbReference>
<evidence type="ECO:0000259" key="4">
    <source>
        <dbReference type="Pfam" id="PF12849"/>
    </source>
</evidence>
<dbReference type="PIRSF" id="PIRSF002756">
    <property type="entry name" value="PstS"/>
    <property type="match status" value="1"/>
</dbReference>
<dbReference type="GO" id="GO:0043190">
    <property type="term" value="C:ATP-binding cassette (ABC) transporter complex"/>
    <property type="evidence" value="ECO:0007669"/>
    <property type="project" value="InterPro"/>
</dbReference>
<dbReference type="PANTHER" id="PTHR42996">
    <property type="entry name" value="PHOSPHATE-BINDING PROTEIN PSTS"/>
    <property type="match status" value="1"/>
</dbReference>
<gene>
    <name evidence="5" type="ORF">UFOPK1726_00835</name>
</gene>
<accession>A0A6J6EUM8</accession>
<dbReference type="EMBL" id="CAEZTT010000095">
    <property type="protein sequence ID" value="CAB4579846.1"/>
    <property type="molecule type" value="Genomic_DNA"/>
</dbReference>
<keyword evidence="3" id="KW-0592">Phosphate transport</keyword>
<dbReference type="SUPFAM" id="SSF53850">
    <property type="entry name" value="Periplasmic binding protein-like II"/>
    <property type="match status" value="1"/>
</dbReference>
<evidence type="ECO:0000256" key="3">
    <source>
        <dbReference type="ARBA" id="ARBA00022592"/>
    </source>
</evidence>
<name>A0A6J6EUM8_9ZZZZ</name>
<dbReference type="GO" id="GO:0042301">
    <property type="term" value="F:phosphate ion binding"/>
    <property type="evidence" value="ECO:0007669"/>
    <property type="project" value="InterPro"/>
</dbReference>
<comment type="similarity">
    <text evidence="1">Belongs to the PstS family.</text>
</comment>
<reference evidence="5" key="1">
    <citation type="submission" date="2020-05" db="EMBL/GenBank/DDBJ databases">
        <authorList>
            <person name="Chiriac C."/>
            <person name="Salcher M."/>
            <person name="Ghai R."/>
            <person name="Kavagutti S V."/>
        </authorList>
    </citation>
    <scope>NUCLEOTIDE SEQUENCE</scope>
</reference>
<dbReference type="InterPro" id="IPR005673">
    <property type="entry name" value="ABC_phos-bd_PstS"/>
</dbReference>
<protein>
    <submittedName>
        <fullName evidence="5">Unannotated protein</fullName>
    </submittedName>
</protein>
<evidence type="ECO:0000313" key="5">
    <source>
        <dbReference type="EMBL" id="CAB4579846.1"/>
    </source>
</evidence>
<sequence length="341" mass="36245">MRRVVKLTSALAAVALLVGGLTPAASANTEIKGAGASFAKGFMDECISQYNATRPAITVGQYGSVGSGSGRSQLLAGTTAFAMSDGYWSGTQVNRANDFIFIPFAGAPLTIPFNVPGVRNLNLTAKNITDIFSGKVTKWNDKSIRQNNRNAKLPDSSIVVVYRSDSSGTTQAFTQYLSQHASDWKEVGVFNTAFQPAGSIGAPQNQGVMTAVRNTQNAIGYVDYADASTGGMPMAKVQNGVGQFIAPTLQATNLFLAAQPLPGSKGYVTPRYKVSKIKGAYQLGVYTYYIMPKRPARGVIEFAEYVLRTCGPTRAAAVKYNALSGKMQTYALGQIAKATRP</sequence>
<proteinExistence type="inferred from homology"/>
<dbReference type="GO" id="GO:0035435">
    <property type="term" value="P:phosphate ion transmembrane transport"/>
    <property type="evidence" value="ECO:0007669"/>
    <property type="project" value="InterPro"/>
</dbReference>